<gene>
    <name evidence="1" type="ORF">RF11_05438</name>
</gene>
<evidence type="ECO:0000313" key="2">
    <source>
        <dbReference type="Proteomes" id="UP000031668"/>
    </source>
</evidence>
<evidence type="ECO:0000313" key="1">
    <source>
        <dbReference type="EMBL" id="KII61915.1"/>
    </source>
</evidence>
<dbReference type="AlphaFoldDB" id="A0A0C2M4E0"/>
<reference evidence="1 2" key="1">
    <citation type="journal article" date="2014" name="Genome Biol. Evol.">
        <title>The genome of the myxosporean Thelohanellus kitauei shows adaptations to nutrient acquisition within its fish host.</title>
        <authorList>
            <person name="Yang Y."/>
            <person name="Xiong J."/>
            <person name="Zhou Z."/>
            <person name="Huo F."/>
            <person name="Miao W."/>
            <person name="Ran C."/>
            <person name="Liu Y."/>
            <person name="Zhang J."/>
            <person name="Feng J."/>
            <person name="Wang M."/>
            <person name="Wang M."/>
            <person name="Wang L."/>
            <person name="Yao B."/>
        </authorList>
    </citation>
    <scope>NUCLEOTIDE SEQUENCE [LARGE SCALE GENOMIC DNA]</scope>
    <source>
        <strain evidence="1">Wuqing</strain>
    </source>
</reference>
<name>A0A0C2M4E0_THEKT</name>
<protein>
    <submittedName>
        <fullName evidence="1">Uncharacterized protein</fullName>
    </submittedName>
</protein>
<proteinExistence type="predicted"/>
<dbReference type="EMBL" id="JWZT01005178">
    <property type="protein sequence ID" value="KII61915.1"/>
    <property type="molecule type" value="Genomic_DNA"/>
</dbReference>
<keyword evidence="2" id="KW-1185">Reference proteome</keyword>
<comment type="caution">
    <text evidence="1">The sequence shown here is derived from an EMBL/GenBank/DDBJ whole genome shotgun (WGS) entry which is preliminary data.</text>
</comment>
<dbReference type="Proteomes" id="UP000031668">
    <property type="component" value="Unassembled WGS sequence"/>
</dbReference>
<organism evidence="1 2">
    <name type="scientific">Thelohanellus kitauei</name>
    <name type="common">Myxosporean</name>
    <dbReference type="NCBI Taxonomy" id="669202"/>
    <lineage>
        <taxon>Eukaryota</taxon>
        <taxon>Metazoa</taxon>
        <taxon>Cnidaria</taxon>
        <taxon>Myxozoa</taxon>
        <taxon>Myxosporea</taxon>
        <taxon>Bivalvulida</taxon>
        <taxon>Platysporina</taxon>
        <taxon>Myxobolidae</taxon>
        <taxon>Thelohanellus</taxon>
    </lineage>
</organism>
<sequence length="116" mass="13410">MLKLIFKIKNIISTYLFIMGRDDAIPAYNDGLDIVIEFMNASILAVDIDMHASTDIYKPEDGVFHHCNNCKTLYKIDKCHYSFQFNSLSSELPLVLFNVSVEKCKKMILKKQRNID</sequence>
<accession>A0A0C2M4E0</accession>